<evidence type="ECO:0000259" key="4">
    <source>
        <dbReference type="Pfam" id="PF01138"/>
    </source>
</evidence>
<feature type="domain" description="Exoribonuclease phosphorolytic" evidence="4">
    <location>
        <begin position="27"/>
        <end position="90"/>
    </location>
</feature>
<reference evidence="5" key="1">
    <citation type="submission" date="2023-07" db="EMBL/GenBank/DDBJ databases">
        <authorList>
            <person name="Peng Z."/>
        </authorList>
    </citation>
    <scope>NUCLEOTIDE SEQUENCE</scope>
    <source>
        <strain evidence="5">KP219</strain>
    </source>
</reference>
<dbReference type="AlphaFoldDB" id="A0AAW8APK6"/>
<dbReference type="GO" id="GO:0035925">
    <property type="term" value="F:mRNA 3'-UTR AU-rich region binding"/>
    <property type="evidence" value="ECO:0007669"/>
    <property type="project" value="TreeGrafter"/>
</dbReference>
<evidence type="ECO:0000313" key="6">
    <source>
        <dbReference type="Proteomes" id="UP001244490"/>
    </source>
</evidence>
<dbReference type="EMBL" id="JAUUIA010000402">
    <property type="protein sequence ID" value="MDP0971169.1"/>
    <property type="molecule type" value="Genomic_DNA"/>
</dbReference>
<dbReference type="Proteomes" id="UP001244490">
    <property type="component" value="Unassembled WGS sequence"/>
</dbReference>
<feature type="non-terminal residue" evidence="5">
    <location>
        <position position="91"/>
    </location>
</feature>
<dbReference type="SUPFAM" id="SSF54211">
    <property type="entry name" value="Ribosomal protein S5 domain 2-like"/>
    <property type="match status" value="1"/>
</dbReference>
<organism evidence="5 6">
    <name type="scientific">Klebsiella pneumoniae</name>
    <dbReference type="NCBI Taxonomy" id="573"/>
    <lineage>
        <taxon>Bacteria</taxon>
        <taxon>Pseudomonadati</taxon>
        <taxon>Pseudomonadota</taxon>
        <taxon>Gammaproteobacteria</taxon>
        <taxon>Enterobacterales</taxon>
        <taxon>Enterobacteriaceae</taxon>
        <taxon>Klebsiella/Raoultella group</taxon>
        <taxon>Klebsiella</taxon>
        <taxon>Klebsiella pneumoniae complex</taxon>
    </lineage>
</organism>
<dbReference type="InterPro" id="IPR020568">
    <property type="entry name" value="Ribosomal_Su5_D2-typ_SF"/>
</dbReference>
<comment type="caution">
    <text evidence="5">The sequence shown here is derived from an EMBL/GenBank/DDBJ whole genome shotgun (WGS) entry which is preliminary data.</text>
</comment>
<comment type="subcellular location">
    <subcellularLocation>
        <location evidence="1">Cytoplasm</location>
    </subcellularLocation>
</comment>
<dbReference type="GO" id="GO:0000177">
    <property type="term" value="C:cytoplasmic exosome (RNase complex)"/>
    <property type="evidence" value="ECO:0007669"/>
    <property type="project" value="TreeGrafter"/>
</dbReference>
<dbReference type="PANTHER" id="PTHR11097">
    <property type="entry name" value="EXOSOME COMPLEX EXONUCLEASE RIBOSOMAL RNA PROCESSING PROTEIN"/>
    <property type="match status" value="1"/>
</dbReference>
<feature type="non-terminal residue" evidence="5">
    <location>
        <position position="1"/>
    </location>
</feature>
<dbReference type="InterPro" id="IPR027408">
    <property type="entry name" value="PNPase/RNase_PH_dom_sf"/>
</dbReference>
<dbReference type="PANTHER" id="PTHR11097:SF8">
    <property type="entry name" value="EXOSOME COMPLEX COMPONENT RRP42"/>
    <property type="match status" value="1"/>
</dbReference>
<gene>
    <name evidence="5" type="ORF">Q6294_29965</name>
</gene>
<protein>
    <recommendedName>
        <fullName evidence="4">Exoribonuclease phosphorolytic domain-containing protein</fullName>
    </recommendedName>
</protein>
<dbReference type="InterPro" id="IPR001247">
    <property type="entry name" value="ExoRNase_PH_dom1"/>
</dbReference>
<proteinExistence type="predicted"/>
<dbReference type="Pfam" id="PF01138">
    <property type="entry name" value="RNase_PH"/>
    <property type="match status" value="1"/>
</dbReference>
<evidence type="ECO:0000313" key="5">
    <source>
        <dbReference type="EMBL" id="MDP0971169.1"/>
    </source>
</evidence>
<evidence type="ECO:0000256" key="2">
    <source>
        <dbReference type="ARBA" id="ARBA00022490"/>
    </source>
</evidence>
<accession>A0AAW8APK6</accession>
<dbReference type="Gene3D" id="3.30.230.70">
    <property type="entry name" value="GHMP Kinase, N-terminal domain"/>
    <property type="match status" value="1"/>
</dbReference>
<evidence type="ECO:0000256" key="1">
    <source>
        <dbReference type="ARBA" id="ARBA00004496"/>
    </source>
</evidence>
<dbReference type="GO" id="GO:0016075">
    <property type="term" value="P:rRNA catabolic process"/>
    <property type="evidence" value="ECO:0007669"/>
    <property type="project" value="TreeGrafter"/>
</dbReference>
<name>A0AAW8APK6_KLEPN</name>
<keyword evidence="2" id="KW-0963">Cytoplasm</keyword>
<keyword evidence="3" id="KW-0271">Exosome</keyword>
<dbReference type="InterPro" id="IPR050590">
    <property type="entry name" value="Exosome_comp_Rrp42_subfam"/>
</dbReference>
<evidence type="ECO:0000256" key="3">
    <source>
        <dbReference type="ARBA" id="ARBA00022835"/>
    </source>
</evidence>
<sequence length="91" mass="9752">NISSIKKDYLYRLAKKGKRPDGRATTEYRPITIERGVVNMAEGSALVSIGNTTVLAGIKMDLGEPYPDTPNKGALSTAAELIPLASPDFES</sequence>